<keyword evidence="4" id="KW-1185">Reference proteome</keyword>
<dbReference type="SUPFAM" id="SSF54637">
    <property type="entry name" value="Thioesterase/thiol ester dehydrase-isomerase"/>
    <property type="match status" value="2"/>
</dbReference>
<accession>A0ABW1QFV1</accession>
<comment type="caution">
    <text evidence="3">The sequence shown here is derived from an EMBL/GenBank/DDBJ whole genome shotgun (WGS) entry which is preliminary data.</text>
</comment>
<dbReference type="Proteomes" id="UP001596097">
    <property type="component" value="Unassembled WGS sequence"/>
</dbReference>
<protein>
    <submittedName>
        <fullName evidence="3">Thioesterase family protein</fullName>
    </submittedName>
</protein>
<organism evidence="3 4">
    <name type="scientific">Mumia xiangluensis</name>
    <dbReference type="NCBI Taxonomy" id="1678900"/>
    <lineage>
        <taxon>Bacteria</taxon>
        <taxon>Bacillati</taxon>
        <taxon>Actinomycetota</taxon>
        <taxon>Actinomycetes</taxon>
        <taxon>Propionibacteriales</taxon>
        <taxon>Nocardioidaceae</taxon>
        <taxon>Mumia</taxon>
    </lineage>
</organism>
<proteinExistence type="predicted"/>
<reference evidence="4" key="1">
    <citation type="journal article" date="2019" name="Int. J. Syst. Evol. Microbiol.">
        <title>The Global Catalogue of Microorganisms (GCM) 10K type strain sequencing project: providing services to taxonomists for standard genome sequencing and annotation.</title>
        <authorList>
            <consortium name="The Broad Institute Genomics Platform"/>
            <consortium name="The Broad Institute Genome Sequencing Center for Infectious Disease"/>
            <person name="Wu L."/>
            <person name="Ma J."/>
        </authorList>
    </citation>
    <scope>NUCLEOTIDE SEQUENCE [LARGE SCALE GENOMIC DNA]</scope>
    <source>
        <strain evidence="4">CGMCC 4.7198</strain>
    </source>
</reference>
<dbReference type="InterPro" id="IPR029069">
    <property type="entry name" value="HotDog_dom_sf"/>
</dbReference>
<dbReference type="Pfam" id="PF20789">
    <property type="entry name" value="4HBT_3C"/>
    <property type="match status" value="1"/>
</dbReference>
<evidence type="ECO:0000313" key="4">
    <source>
        <dbReference type="Proteomes" id="UP001596097"/>
    </source>
</evidence>
<gene>
    <name evidence="3" type="ORF">ACFPYK_00345</name>
</gene>
<feature type="domain" description="Acyl-CoA thioesterase-like C-terminal" evidence="2">
    <location>
        <begin position="144"/>
        <end position="279"/>
    </location>
</feature>
<dbReference type="Pfam" id="PF13622">
    <property type="entry name" value="4HBT_3"/>
    <property type="match status" value="1"/>
</dbReference>
<sequence length="283" mass="29650">MTDHALVADEADLPALPATSFYERVGARAFLSTAATESPWDAQAQHGGPPAALLTRAIEDSVAGEGLAIGKIDLDFLGPIPQGTCEIEVTTLRPGRRVRLVQAVLSCEGRPAVGARAWLVSYDAGRAPRTGAEVVPPALPGPQPQPPMPGAAPEWGYGRAIEWRYVSGGLSGQAPVAADGVTRAWMRVRVPLVAGEPTSDLQRLMVIADSANGVSARLPFSDWLFIPPGLGVTAGRPPSSEWMLLEASSWSETRGTGVAHARVLDSEGLCAFVAQPLLVAPRG</sequence>
<dbReference type="EMBL" id="JBHSQL010000001">
    <property type="protein sequence ID" value="MFC6147823.1"/>
    <property type="molecule type" value="Genomic_DNA"/>
</dbReference>
<dbReference type="InterPro" id="IPR042171">
    <property type="entry name" value="Acyl-CoA_hotdog"/>
</dbReference>
<dbReference type="InterPro" id="IPR049450">
    <property type="entry name" value="ACOT8-like_C"/>
</dbReference>
<dbReference type="InterPro" id="IPR049449">
    <property type="entry name" value="TesB_ACOT8-like_N"/>
</dbReference>
<dbReference type="RefSeq" id="WP_228552906.1">
    <property type="nucleotide sequence ID" value="NZ_JBHSQL010000001.1"/>
</dbReference>
<name>A0ABW1QFV1_9ACTN</name>
<evidence type="ECO:0000259" key="1">
    <source>
        <dbReference type="Pfam" id="PF13622"/>
    </source>
</evidence>
<evidence type="ECO:0000259" key="2">
    <source>
        <dbReference type="Pfam" id="PF20789"/>
    </source>
</evidence>
<dbReference type="Gene3D" id="2.40.160.210">
    <property type="entry name" value="Acyl-CoA thioesterase, double hotdog domain"/>
    <property type="match status" value="1"/>
</dbReference>
<evidence type="ECO:0000313" key="3">
    <source>
        <dbReference type="EMBL" id="MFC6147823.1"/>
    </source>
</evidence>
<feature type="domain" description="Acyl-CoA thioesterase-like N-terminal HotDog" evidence="1">
    <location>
        <begin position="37"/>
        <end position="119"/>
    </location>
</feature>